<protein>
    <submittedName>
        <fullName evidence="1">YaaC family protein</fullName>
    </submittedName>
</protein>
<keyword evidence="2" id="KW-1185">Reference proteome</keyword>
<reference evidence="1" key="1">
    <citation type="submission" date="2021-04" db="EMBL/GenBank/DDBJ databases">
        <title>Genome seq and assembly of Bacillus sp.</title>
        <authorList>
            <person name="Chhetri G."/>
        </authorList>
    </citation>
    <scope>NUCLEOTIDE SEQUENCE</scope>
    <source>
        <strain evidence="1">RG28</strain>
    </source>
</reference>
<dbReference type="RefSeq" id="WP_209407654.1">
    <property type="nucleotide sequence ID" value="NZ_JAGIYQ010000024.1"/>
</dbReference>
<dbReference type="Proteomes" id="UP000682134">
    <property type="component" value="Unassembled WGS sequence"/>
</dbReference>
<organism evidence="1 2">
    <name type="scientific">Gottfriedia endophytica</name>
    <dbReference type="NCBI Taxonomy" id="2820819"/>
    <lineage>
        <taxon>Bacteria</taxon>
        <taxon>Bacillati</taxon>
        <taxon>Bacillota</taxon>
        <taxon>Bacilli</taxon>
        <taxon>Bacillales</taxon>
        <taxon>Bacillaceae</taxon>
        <taxon>Gottfriedia</taxon>
    </lineage>
</organism>
<name>A0A940NV54_9BACI</name>
<comment type="caution">
    <text evidence="1">The sequence shown here is derived from an EMBL/GenBank/DDBJ whole genome shotgun (WGS) entry which is preliminary data.</text>
</comment>
<dbReference type="InterPro" id="IPR026988">
    <property type="entry name" value="YaaC-like"/>
</dbReference>
<proteinExistence type="predicted"/>
<accession>A0A940NV54</accession>
<evidence type="ECO:0000313" key="2">
    <source>
        <dbReference type="Proteomes" id="UP000682134"/>
    </source>
</evidence>
<dbReference type="EMBL" id="JAGIYQ010000024">
    <property type="protein sequence ID" value="MBP0727316.1"/>
    <property type="molecule type" value="Genomic_DNA"/>
</dbReference>
<dbReference type="AlphaFoldDB" id="A0A940NV54"/>
<gene>
    <name evidence="1" type="ORF">J5Y03_19425</name>
</gene>
<evidence type="ECO:0000313" key="1">
    <source>
        <dbReference type="EMBL" id="MBP0727316.1"/>
    </source>
</evidence>
<sequence length="325" mass="38605">MNFINELWNDLSYFNSEQNSKKYLLSQYEKELIKEANKKSFQNSTPFLYYIEHGKNFFNVSTQSPLSIKPILLFYGLVQLLKACLLTVSPEYPESTTLLAHGVTTRKRKKQGYSFLDDEVKIQKNGLFTYVAEKMYNLNSLEGEKFNMLNLLHSIPELSNLFLLAKNDTTFLPVSKIEEKYYIPNTILDFYHYTSDRLESFLQGKLQERKLNLIKYDNDHFSFTSQTLSKKNNIKPPFYLNLKDKKIVIKVEKESNDLLPEILYHYLLLYNLSMISRYETEWWTELLNSYSTEEYPYIQNFLAMTENKIVYIVHTYLFSKFKDNI</sequence>
<dbReference type="Pfam" id="PF14175">
    <property type="entry name" value="YaaC"/>
    <property type="match status" value="1"/>
</dbReference>